<evidence type="ECO:0000313" key="9">
    <source>
        <dbReference type="Proteomes" id="UP000605970"/>
    </source>
</evidence>
<dbReference type="SUPFAM" id="SSF103107">
    <property type="entry name" value="Hypothetical protein c14orf129, hspc210"/>
    <property type="match status" value="1"/>
</dbReference>
<dbReference type="GO" id="GO:0060828">
    <property type="term" value="P:regulation of canonical Wnt signaling pathway"/>
    <property type="evidence" value="ECO:0007669"/>
    <property type="project" value="InterPro"/>
</dbReference>
<evidence type="ECO:0000259" key="7">
    <source>
        <dbReference type="Pfam" id="PF05303"/>
    </source>
</evidence>
<accession>A0A8T0A4S5</accession>
<comment type="subcellular location">
    <subcellularLocation>
        <location evidence="1">Mitochondrion</location>
    </subcellularLocation>
</comment>
<proteinExistence type="inferred from homology"/>
<dbReference type="InterPro" id="IPR023231">
    <property type="entry name" value="GSKIP_dom_sf"/>
</dbReference>
<dbReference type="Proteomes" id="UP000605970">
    <property type="component" value="Unassembled WGS sequence"/>
</dbReference>
<dbReference type="PANTHER" id="PTHR12490:SF4">
    <property type="entry name" value="GSK3B-INTERACTING PROTEIN"/>
    <property type="match status" value="1"/>
</dbReference>
<dbReference type="PANTHER" id="PTHR12490">
    <property type="entry name" value="GSK3B-INTERACTING PROTEIN"/>
    <property type="match status" value="1"/>
</dbReference>
<keyword evidence="9" id="KW-1185">Reference proteome</keyword>
<evidence type="ECO:0000256" key="2">
    <source>
        <dbReference type="ARBA" id="ARBA00009571"/>
    </source>
</evidence>
<evidence type="ECO:0000256" key="5">
    <source>
        <dbReference type="ARBA" id="ARBA00049984"/>
    </source>
</evidence>
<dbReference type="Pfam" id="PF05303">
    <property type="entry name" value="GSKIP_dom"/>
    <property type="match status" value="1"/>
</dbReference>
<protein>
    <recommendedName>
        <fullName evidence="3">NADH dehydrogenase [ubiquinone] 1 alpha subcomplex assembly factor 3</fullName>
    </recommendedName>
</protein>
<dbReference type="InterPro" id="IPR037395">
    <property type="entry name" value="GSKIP"/>
</dbReference>
<evidence type="ECO:0000256" key="1">
    <source>
        <dbReference type="ARBA" id="ARBA00004173"/>
    </source>
</evidence>
<dbReference type="OrthoDB" id="20681at2759"/>
<feature type="compositionally biased region" description="Basic and acidic residues" evidence="6">
    <location>
        <begin position="269"/>
        <end position="281"/>
    </location>
</feature>
<dbReference type="EMBL" id="JABEBT010000001">
    <property type="protein sequence ID" value="KAF7640378.1"/>
    <property type="molecule type" value="Genomic_DNA"/>
</dbReference>
<dbReference type="GO" id="GO:0051018">
    <property type="term" value="F:protein kinase A binding"/>
    <property type="evidence" value="ECO:0007669"/>
    <property type="project" value="TreeGrafter"/>
</dbReference>
<comment type="caution">
    <text evidence="8">The sequence shown here is derived from an EMBL/GenBank/DDBJ whole genome shotgun (WGS) entry which is preliminary data.</text>
</comment>
<dbReference type="Pfam" id="PF04430">
    <property type="entry name" value="DUF498"/>
    <property type="match status" value="1"/>
</dbReference>
<dbReference type="GO" id="GO:0019207">
    <property type="term" value="F:kinase regulator activity"/>
    <property type="evidence" value="ECO:0007669"/>
    <property type="project" value="TreeGrafter"/>
</dbReference>
<dbReference type="AlphaFoldDB" id="A0A8T0A4S5"/>
<reference evidence="8" key="1">
    <citation type="journal article" date="2020" name="Ecol. Evol.">
        <title>Genome structure and content of the rice root-knot nematode (Meloidogyne graminicola).</title>
        <authorList>
            <person name="Phan N.T."/>
            <person name="Danchin E.G.J."/>
            <person name="Klopp C."/>
            <person name="Perfus-Barbeoch L."/>
            <person name="Kozlowski D.K."/>
            <person name="Koutsovoulos G.D."/>
            <person name="Lopez-Roques C."/>
            <person name="Bouchez O."/>
            <person name="Zahm M."/>
            <person name="Besnard G."/>
            <person name="Bellafiore S."/>
        </authorList>
    </citation>
    <scope>NUCLEOTIDE SEQUENCE</scope>
    <source>
        <strain evidence="8">VN-18</strain>
    </source>
</reference>
<dbReference type="GO" id="GO:0032981">
    <property type="term" value="P:mitochondrial respiratory chain complex I assembly"/>
    <property type="evidence" value="ECO:0007669"/>
    <property type="project" value="InterPro"/>
</dbReference>
<organism evidence="8 9">
    <name type="scientific">Meloidogyne graminicola</name>
    <dbReference type="NCBI Taxonomy" id="189291"/>
    <lineage>
        <taxon>Eukaryota</taxon>
        <taxon>Metazoa</taxon>
        <taxon>Ecdysozoa</taxon>
        <taxon>Nematoda</taxon>
        <taxon>Chromadorea</taxon>
        <taxon>Rhabditida</taxon>
        <taxon>Tylenchina</taxon>
        <taxon>Tylenchomorpha</taxon>
        <taxon>Tylenchoidea</taxon>
        <taxon>Meloidogynidae</taxon>
        <taxon>Meloidogyninae</taxon>
        <taxon>Meloidogyne</taxon>
    </lineage>
</organism>
<comment type="similarity">
    <text evidence="2">Belongs to the GSKIP family.</text>
</comment>
<feature type="region of interest" description="Disordered" evidence="6">
    <location>
        <begin position="618"/>
        <end position="637"/>
    </location>
</feature>
<sequence length="637" mass="72179">MNSSGIGNTSCICSANSQLLNSSDFNSQQLIQQPRTPATSGSEANYLADSLGVSPLYRQQDSHRWQSAAKLYQSSRSQAHSPATTGAPLNFTTFGDSLSTEGTLSQKIRQCRSIGSPILLEDIATLNRQLHSEMERGQRRIISSYGSLELEALAAVHELATHVKQISVSEILPRTADLIFKDRSELCLMFLILKNQPFTLELTMKGWRICSSHSDCMNGDYHNIALHTRYFNNAKEVLDVISPEHDKHFNEVLAERLKQLEREGEEDERGEKCRENNLKENERELSSPQIENYFDYLEIALNFCTIFYLILKILKNLDYMRLQSLKLLFPRCRRIWRDCSYGKWTKDMDDPKHNKDEFHYELGRLGDSDVGPSSRVSFLSKDMEAEHLSAISTVSTIGFRLVDQSFLFGPIAVFPKTTLSWRVLSPSEITAESLELFFMLQPKLDILLIGVGNKKDIDLVRKNVGPAISKARIGYEILDTEDAASTFNFLNAENRYVAAALFPPSDLHVSDSDNINFIHELRGGLDGMEGNVVSLGVNATLDSLIAGEDKHVRFACYNIWGHRTPKAEEMVQIFHKMRDLAKERSVALLEEKRKENVLEHTRLLDEMKKRVETELLARNPENSLVESGEDSSTMKKN</sequence>
<dbReference type="SUPFAM" id="SSF64076">
    <property type="entry name" value="MTH938-like"/>
    <property type="match status" value="1"/>
</dbReference>
<evidence type="ECO:0000256" key="3">
    <source>
        <dbReference type="ARBA" id="ARBA00021776"/>
    </source>
</evidence>
<evidence type="ECO:0000313" key="8">
    <source>
        <dbReference type="EMBL" id="KAF7640378.1"/>
    </source>
</evidence>
<feature type="domain" description="GSKIP" evidence="7">
    <location>
        <begin position="149"/>
        <end position="260"/>
    </location>
</feature>
<dbReference type="Gene3D" id="3.30.2280.10">
    <property type="entry name" value="Hypothetical protein (hspc210)"/>
    <property type="match status" value="1"/>
</dbReference>
<gene>
    <name evidence="8" type="ORF">Mgra_00000199</name>
</gene>
<evidence type="ECO:0000256" key="4">
    <source>
        <dbReference type="ARBA" id="ARBA00023128"/>
    </source>
</evidence>
<name>A0A8T0A4S5_9BILA</name>
<dbReference type="InterPro" id="IPR007523">
    <property type="entry name" value="NDUFAF3/AAMDC"/>
</dbReference>
<keyword evidence="4" id="KW-0496">Mitochondrion</keyword>
<comment type="similarity">
    <text evidence="5">Belongs to the NDUFAF3 family.</text>
</comment>
<dbReference type="InterPro" id="IPR007967">
    <property type="entry name" value="GSKIP_dom"/>
</dbReference>
<dbReference type="InterPro" id="IPR034095">
    <property type="entry name" value="NDUF3"/>
</dbReference>
<dbReference type="InterPro" id="IPR036748">
    <property type="entry name" value="MTH938-like_sf"/>
</dbReference>
<dbReference type="Gene3D" id="3.40.1230.10">
    <property type="entry name" value="MTH938-like"/>
    <property type="match status" value="1"/>
</dbReference>
<dbReference type="CDD" id="cd05125">
    <property type="entry name" value="Mth938_2P1-like"/>
    <property type="match status" value="1"/>
</dbReference>
<dbReference type="GO" id="GO:0005739">
    <property type="term" value="C:mitochondrion"/>
    <property type="evidence" value="ECO:0007669"/>
    <property type="project" value="UniProtKB-SubCell"/>
</dbReference>
<evidence type="ECO:0000256" key="6">
    <source>
        <dbReference type="SAM" id="MobiDB-lite"/>
    </source>
</evidence>
<feature type="region of interest" description="Disordered" evidence="6">
    <location>
        <begin position="261"/>
        <end position="281"/>
    </location>
</feature>